<evidence type="ECO:0000256" key="5">
    <source>
        <dbReference type="ARBA" id="ARBA00022989"/>
    </source>
</evidence>
<dbReference type="PANTHER" id="PTHR23028">
    <property type="entry name" value="ACETYLTRANSFERASE"/>
    <property type="match status" value="1"/>
</dbReference>
<keyword evidence="3 11" id="KW-0808">Transferase</keyword>
<dbReference type="GO" id="GO:0016788">
    <property type="term" value="F:hydrolase activity, acting on ester bonds"/>
    <property type="evidence" value="ECO:0007669"/>
    <property type="project" value="UniProtKB-ARBA"/>
</dbReference>
<evidence type="ECO:0000256" key="4">
    <source>
        <dbReference type="ARBA" id="ARBA00022692"/>
    </source>
</evidence>
<dbReference type="GO" id="GO:0005886">
    <property type="term" value="C:plasma membrane"/>
    <property type="evidence" value="ECO:0007669"/>
    <property type="project" value="UniProtKB-SubCell"/>
</dbReference>
<evidence type="ECO:0000256" key="7">
    <source>
        <dbReference type="ARBA" id="ARBA00023315"/>
    </source>
</evidence>
<feature type="transmembrane region" description="Helical" evidence="8">
    <location>
        <begin position="354"/>
        <end position="371"/>
    </location>
</feature>
<evidence type="ECO:0000259" key="9">
    <source>
        <dbReference type="Pfam" id="PF01757"/>
    </source>
</evidence>
<feature type="transmembrane region" description="Helical" evidence="8">
    <location>
        <begin position="168"/>
        <end position="187"/>
    </location>
</feature>
<feature type="transmembrane region" description="Helical" evidence="8">
    <location>
        <begin position="226"/>
        <end position="243"/>
    </location>
</feature>
<evidence type="ECO:0000256" key="3">
    <source>
        <dbReference type="ARBA" id="ARBA00022679"/>
    </source>
</evidence>
<feature type="transmembrane region" description="Helical" evidence="8">
    <location>
        <begin position="77"/>
        <end position="97"/>
    </location>
</feature>
<feature type="domain" description="SGNH" evidence="10">
    <location>
        <begin position="409"/>
        <end position="620"/>
    </location>
</feature>
<feature type="domain" description="Acyltransferase 3" evidence="9">
    <location>
        <begin position="9"/>
        <end position="331"/>
    </location>
</feature>
<dbReference type="PANTHER" id="PTHR23028:SF53">
    <property type="entry name" value="ACYL_TRANSF_3 DOMAIN-CONTAINING PROTEIN"/>
    <property type="match status" value="1"/>
</dbReference>
<feature type="transmembrane region" description="Helical" evidence="8">
    <location>
        <begin position="193"/>
        <end position="214"/>
    </location>
</feature>
<feature type="transmembrane region" description="Helical" evidence="8">
    <location>
        <begin position="147"/>
        <end position="163"/>
    </location>
</feature>
<dbReference type="InterPro" id="IPR043968">
    <property type="entry name" value="SGNH"/>
</dbReference>
<dbReference type="GO" id="GO:0016747">
    <property type="term" value="F:acyltransferase activity, transferring groups other than amino-acyl groups"/>
    <property type="evidence" value="ECO:0007669"/>
    <property type="project" value="InterPro"/>
</dbReference>
<keyword evidence="7 11" id="KW-0012">Acyltransferase</keyword>
<feature type="transmembrane region" description="Helical" evidence="8">
    <location>
        <begin position="249"/>
        <end position="269"/>
    </location>
</feature>
<accession>A0A5P1RCL5</accession>
<evidence type="ECO:0000256" key="2">
    <source>
        <dbReference type="ARBA" id="ARBA00022475"/>
    </source>
</evidence>
<evidence type="ECO:0000256" key="1">
    <source>
        <dbReference type="ARBA" id="ARBA00004651"/>
    </source>
</evidence>
<dbReference type="InterPro" id="IPR002656">
    <property type="entry name" value="Acyl_transf_3_dom"/>
</dbReference>
<protein>
    <submittedName>
        <fullName evidence="11">Acyltransferase</fullName>
    </submittedName>
</protein>
<proteinExistence type="predicted"/>
<dbReference type="InterPro" id="IPR050879">
    <property type="entry name" value="Acyltransferase_3"/>
</dbReference>
<dbReference type="EMBL" id="CP043869">
    <property type="protein sequence ID" value="QEQ97022.1"/>
    <property type="molecule type" value="Genomic_DNA"/>
</dbReference>
<dbReference type="InterPro" id="IPR036514">
    <property type="entry name" value="SGNH_hydro_sf"/>
</dbReference>
<keyword evidence="6 8" id="KW-0472">Membrane</keyword>
<name>A0A5P1RCL5_9GAMM</name>
<feature type="transmembrane region" description="Helical" evidence="8">
    <location>
        <begin position="12"/>
        <end position="29"/>
    </location>
</feature>
<keyword evidence="12" id="KW-1185">Reference proteome</keyword>
<reference evidence="11 12" key="1">
    <citation type="journal article" date="2019" name="Biochem. Eng. J.">
        <title>Metabolic engineering of the marine bacteria Neptunomonas concharum for the production of acetoin and meso-2,3-butanediol from acetate.</title>
        <authorList>
            <person name="Li W."/>
            <person name="Pu N."/>
            <person name="Liu C.-X."/>
            <person name="Yuan Q.-P."/>
            <person name="Li Z.-J."/>
        </authorList>
    </citation>
    <scope>NUCLEOTIDE SEQUENCE [LARGE SCALE GENOMIC DNA]</scope>
    <source>
        <strain evidence="11 12">JCM17730</strain>
    </source>
</reference>
<keyword evidence="5 8" id="KW-1133">Transmembrane helix</keyword>
<keyword evidence="2" id="KW-1003">Cell membrane</keyword>
<dbReference type="OrthoDB" id="9767863at2"/>
<evidence type="ECO:0000256" key="6">
    <source>
        <dbReference type="ARBA" id="ARBA00023136"/>
    </source>
</evidence>
<evidence type="ECO:0000256" key="8">
    <source>
        <dbReference type="SAM" id="Phobius"/>
    </source>
</evidence>
<dbReference type="SUPFAM" id="SSF52266">
    <property type="entry name" value="SGNH hydrolase"/>
    <property type="match status" value="1"/>
</dbReference>
<dbReference type="AlphaFoldDB" id="A0A5P1RCL5"/>
<dbReference type="GO" id="GO:0009103">
    <property type="term" value="P:lipopolysaccharide biosynthetic process"/>
    <property type="evidence" value="ECO:0007669"/>
    <property type="project" value="TreeGrafter"/>
</dbReference>
<dbReference type="KEGG" id="ncu:F0U83_10000"/>
<evidence type="ECO:0000259" key="10">
    <source>
        <dbReference type="Pfam" id="PF19040"/>
    </source>
</evidence>
<sequence length="627" mass="72156">MSSSVSYRPEIDGLRAVAVLSVVIFHAGFDVLGGGYLGVDVFFVISGYLITKLIRYEYVNNGSFSYLNFYRRRAKRLMPALFFTLIATFVACFYILAPREFQKFSQSLIYSVFSLSNIFFWGESGYFDTDSQFKPLLHTWSLSVEEQFYIFWPFLLVFLFKYAKDRHVLYYIIMLTVLSAVSSIAMLKIDKSAAYYLMPFRVFELMIGGVLVWLEKTNYRNDKLKSICFSLSMIALLSLFFIYDKNTSFPGINAFFVTVLVAFIVFNSNSPAGRFVLTSKLMVYIGLISYSLYLAHWPIMALYKYYVMESLSVYESVFLIALSIAIAVFMYHFIERPFRFSYGLPSLFSWKGGIVYGFSTCLLILPALHATKNEGWLWRLPKELRKAVADVEKDRSEYWDLISGEVGIFSQGSNKMFVVGNSFAIDIFFAFKGMDSIDVRYSGTTSSECYAFHLKISPDSKTDCGENFNKILSLTNAQVADYIVLNERWVINIPPADYITGLERAIQQIRAVNSNAKLIIVGPRQTFDQKSAYQLVIEHGRLAGAAEYASKYYYKRQEMLLLNRQLRTYAASIGATFVDLDEIFCKQDICEILTPEGEMIYWDFGHWTMAGAKNLQREIIKRFHQKW</sequence>
<dbReference type="Gene3D" id="3.40.50.1110">
    <property type="entry name" value="SGNH hydrolase"/>
    <property type="match status" value="1"/>
</dbReference>
<organism evidence="11 12">
    <name type="scientific">Neptunomonas concharum</name>
    <dbReference type="NCBI Taxonomy" id="1031538"/>
    <lineage>
        <taxon>Bacteria</taxon>
        <taxon>Pseudomonadati</taxon>
        <taxon>Pseudomonadota</taxon>
        <taxon>Gammaproteobacteria</taxon>
        <taxon>Oceanospirillales</taxon>
        <taxon>Oceanospirillaceae</taxon>
        <taxon>Neptunomonas</taxon>
    </lineage>
</organism>
<feature type="transmembrane region" description="Helical" evidence="8">
    <location>
        <begin position="311"/>
        <end position="334"/>
    </location>
</feature>
<gene>
    <name evidence="11" type="ORF">F0U83_10000</name>
</gene>
<dbReference type="Pfam" id="PF19040">
    <property type="entry name" value="SGNH"/>
    <property type="match status" value="1"/>
</dbReference>
<feature type="transmembrane region" description="Helical" evidence="8">
    <location>
        <begin position="281"/>
        <end position="299"/>
    </location>
</feature>
<evidence type="ECO:0000313" key="11">
    <source>
        <dbReference type="EMBL" id="QEQ97022.1"/>
    </source>
</evidence>
<evidence type="ECO:0000313" key="12">
    <source>
        <dbReference type="Proteomes" id="UP000324760"/>
    </source>
</evidence>
<keyword evidence="4 8" id="KW-0812">Transmembrane</keyword>
<dbReference type="Pfam" id="PF01757">
    <property type="entry name" value="Acyl_transf_3"/>
    <property type="match status" value="1"/>
</dbReference>
<comment type="subcellular location">
    <subcellularLocation>
        <location evidence="1">Cell membrane</location>
        <topology evidence="1">Multi-pass membrane protein</topology>
    </subcellularLocation>
</comment>
<dbReference type="RefSeq" id="WP_138987669.1">
    <property type="nucleotide sequence ID" value="NZ_CP043869.1"/>
</dbReference>
<dbReference type="Proteomes" id="UP000324760">
    <property type="component" value="Chromosome"/>
</dbReference>